<proteinExistence type="predicted"/>
<gene>
    <name evidence="1" type="ORF">KMAL_31190</name>
</gene>
<dbReference type="AlphaFoldDB" id="A0A2S3VXC8"/>
<evidence type="ECO:0000313" key="2">
    <source>
        <dbReference type="Proteomes" id="UP000237344"/>
    </source>
</evidence>
<name>A0A2S3VXC8_9PROT</name>
<dbReference type="RefSeq" id="WP_146044251.1">
    <property type="nucleotide sequence ID" value="NZ_POTC01000091.1"/>
</dbReference>
<dbReference type="EMBL" id="POTC01000091">
    <property type="protein sequence ID" value="POF61261.1"/>
    <property type="molecule type" value="Genomic_DNA"/>
</dbReference>
<comment type="caution">
    <text evidence="1">The sequence shown here is derived from an EMBL/GenBank/DDBJ whole genome shotgun (WGS) entry which is preliminary data.</text>
</comment>
<reference evidence="1 2" key="1">
    <citation type="submission" date="2018-01" db="EMBL/GenBank/DDBJ databases">
        <title>Draft Genome Sequence of Komagataeibacter maltaceti LMG 1529, a Vinegar Producing Acetic Acid Bacterium Isolated from Malt Vinegar Brewery Acetifiers.</title>
        <authorList>
            <person name="Zhang Q."/>
            <person name="Hollensteiner J."/>
            <person name="Poehlein A."/>
            <person name="Daniel R."/>
        </authorList>
    </citation>
    <scope>NUCLEOTIDE SEQUENCE [LARGE SCALE GENOMIC DNA]</scope>
    <source>
        <strain evidence="1 2">LMG 1529</strain>
    </source>
</reference>
<dbReference type="Proteomes" id="UP000237344">
    <property type="component" value="Unassembled WGS sequence"/>
</dbReference>
<accession>A0A2S3VXC8</accession>
<keyword evidence="2" id="KW-1185">Reference proteome</keyword>
<protein>
    <submittedName>
        <fullName evidence="1">Uncharacterized protein</fullName>
    </submittedName>
</protein>
<sequence length="131" mass="13132">MRKIFLSGVMDPVTNPDALDGIAGAVNVPRSAVGGLSTTSFPTLVSGGVLAVQNTGTSMLTLFYKAGEAAAPKPPYQAVPSGGFGPEAGTISLRPAQTAYLTDVKGGEGVTYAGGPFTIVPGTLQYVADAV</sequence>
<organism evidence="1 2">
    <name type="scientific">Novacetimonas maltaceti</name>
    <dbReference type="NCBI Taxonomy" id="1203393"/>
    <lineage>
        <taxon>Bacteria</taxon>
        <taxon>Pseudomonadati</taxon>
        <taxon>Pseudomonadota</taxon>
        <taxon>Alphaproteobacteria</taxon>
        <taxon>Acetobacterales</taxon>
        <taxon>Acetobacteraceae</taxon>
        <taxon>Novacetimonas</taxon>
    </lineage>
</organism>
<evidence type="ECO:0000313" key="1">
    <source>
        <dbReference type="EMBL" id="POF61261.1"/>
    </source>
</evidence>